<evidence type="ECO:0000256" key="13">
    <source>
        <dbReference type="RuleBase" id="RU363002"/>
    </source>
</evidence>
<comment type="similarity">
    <text evidence="2 12 13">Belongs to the ApbE family.</text>
</comment>
<comment type="function">
    <text evidence="13">Flavin transferase that catalyzes the transfer of the FMN moiety of FAD and its covalent binding to the hydroxyl group of a threonine residue in a target flavoprotein.</text>
</comment>
<gene>
    <name evidence="14" type="ORF">SAMN05421644_1437</name>
</gene>
<evidence type="ECO:0000256" key="7">
    <source>
        <dbReference type="ARBA" id="ARBA00022723"/>
    </source>
</evidence>
<proteinExistence type="inferred from homology"/>
<evidence type="ECO:0000313" key="14">
    <source>
        <dbReference type="EMBL" id="SDY26300.1"/>
    </source>
</evidence>
<dbReference type="GO" id="GO:0046872">
    <property type="term" value="F:metal ion binding"/>
    <property type="evidence" value="ECO:0007669"/>
    <property type="project" value="UniProtKB-UniRule"/>
</dbReference>
<reference evidence="15" key="1">
    <citation type="submission" date="2016-10" db="EMBL/GenBank/DDBJ databases">
        <authorList>
            <person name="Varghese N."/>
            <person name="Submissions S."/>
        </authorList>
    </citation>
    <scope>NUCLEOTIDE SEQUENCE [LARGE SCALE GENOMIC DNA]</scope>
    <source>
        <strain evidence="15">DSM 173</strain>
    </source>
</reference>
<dbReference type="EC" id="2.7.1.180" evidence="3 12"/>
<comment type="subcellular location">
    <subcellularLocation>
        <location evidence="13">Cell inner membrane</location>
        <topology evidence="13">Lipid-anchor</topology>
        <orientation evidence="13">Periplasmic side</orientation>
    </subcellularLocation>
</comment>
<keyword evidence="9 12" id="KW-0460">Magnesium</keyword>
<dbReference type="RefSeq" id="WP_091334822.1">
    <property type="nucleotide sequence ID" value="NZ_FNOW01000043.1"/>
</dbReference>
<evidence type="ECO:0000256" key="12">
    <source>
        <dbReference type="PIRNR" id="PIRNR006268"/>
    </source>
</evidence>
<dbReference type="InterPro" id="IPR003374">
    <property type="entry name" value="ApbE-like_sf"/>
</dbReference>
<keyword evidence="7 12" id="KW-0479">Metal-binding</keyword>
<accession>A0A1H3IEZ7</accession>
<dbReference type="STRING" id="61595.SAMN05421644_1437"/>
<evidence type="ECO:0000256" key="1">
    <source>
        <dbReference type="ARBA" id="ARBA00001946"/>
    </source>
</evidence>
<dbReference type="Gene3D" id="3.10.520.10">
    <property type="entry name" value="ApbE-like domains"/>
    <property type="match status" value="1"/>
</dbReference>
<keyword evidence="13" id="KW-0472">Membrane</keyword>
<dbReference type="PIRSF" id="PIRSF006268">
    <property type="entry name" value="ApbE"/>
    <property type="match status" value="1"/>
</dbReference>
<keyword evidence="13" id="KW-0997">Cell inner membrane</keyword>
<keyword evidence="15" id="KW-1185">Reference proteome</keyword>
<evidence type="ECO:0000256" key="2">
    <source>
        <dbReference type="ARBA" id="ARBA00008282"/>
    </source>
</evidence>
<dbReference type="PANTHER" id="PTHR30040">
    <property type="entry name" value="THIAMINE BIOSYNTHESIS LIPOPROTEIN APBE"/>
    <property type="match status" value="1"/>
</dbReference>
<dbReference type="Pfam" id="PF02424">
    <property type="entry name" value="ApbE"/>
    <property type="match status" value="1"/>
</dbReference>
<comment type="cofactor">
    <cofactor evidence="1 13">
        <name>Mg(2+)</name>
        <dbReference type="ChEBI" id="CHEBI:18420"/>
    </cofactor>
</comment>
<evidence type="ECO:0000256" key="8">
    <source>
        <dbReference type="ARBA" id="ARBA00022827"/>
    </source>
</evidence>
<sequence length="364" mass="39419">MGVLLSRPRPLALLLLLALVSLTLTACRDKAPVVLTQFTAFDTQVDVNLIAVTRQQAEHAAALVKQDFAYLDRDWSHHGEAMTRVNRLLATGQPFVPPPSVLRLVRLAQRLEAESDGLLNLANGALLRLWGFDAAEITPRPPPTEAQLAALLAAAPSLAALELQGLTLQARAPNLQLDLTPLARSQAIDLAMQHLQELGVRHALIQVGSGELRALGERSGQPWRIPVRRPSGSAVLAIMALRGDEALVTVNEQERVFTYRNQRYHAILDPRTGRPATGARSVTVMSTEATRAAAAARAIFIAGATRWREVAGRFGVQHVLLVDADGGLHLTPAMAARLERVDAAEQVELAEPERPSEMPPNPQP</sequence>
<dbReference type="SUPFAM" id="SSF143631">
    <property type="entry name" value="ApbE-like"/>
    <property type="match status" value="1"/>
</dbReference>
<protein>
    <recommendedName>
        <fullName evidence="4 12">FAD:protein FMN transferase</fullName>
        <ecNumber evidence="3 12">2.7.1.180</ecNumber>
    </recommendedName>
    <alternativeName>
        <fullName evidence="10 12">Flavin transferase</fullName>
    </alternativeName>
</protein>
<evidence type="ECO:0000313" key="15">
    <source>
        <dbReference type="Proteomes" id="UP000198672"/>
    </source>
</evidence>
<evidence type="ECO:0000256" key="10">
    <source>
        <dbReference type="ARBA" id="ARBA00031306"/>
    </source>
</evidence>
<keyword evidence="13 14" id="KW-0449">Lipoprotein</keyword>
<keyword evidence="6 12" id="KW-0808">Transferase</keyword>
<comment type="catalytic activity">
    <reaction evidence="11 12 13">
        <text>L-threonyl-[protein] + FAD = FMN-L-threonyl-[protein] + AMP + H(+)</text>
        <dbReference type="Rhea" id="RHEA:36847"/>
        <dbReference type="Rhea" id="RHEA-COMP:11060"/>
        <dbReference type="Rhea" id="RHEA-COMP:11061"/>
        <dbReference type="ChEBI" id="CHEBI:15378"/>
        <dbReference type="ChEBI" id="CHEBI:30013"/>
        <dbReference type="ChEBI" id="CHEBI:57692"/>
        <dbReference type="ChEBI" id="CHEBI:74257"/>
        <dbReference type="ChEBI" id="CHEBI:456215"/>
        <dbReference type="EC" id="2.7.1.180"/>
    </reaction>
</comment>
<organism evidence="14 15">
    <name type="scientific">Allochromatium warmingii</name>
    <name type="common">Chromatium warmingii</name>
    <dbReference type="NCBI Taxonomy" id="61595"/>
    <lineage>
        <taxon>Bacteria</taxon>
        <taxon>Pseudomonadati</taxon>
        <taxon>Pseudomonadota</taxon>
        <taxon>Gammaproteobacteria</taxon>
        <taxon>Chromatiales</taxon>
        <taxon>Chromatiaceae</taxon>
        <taxon>Allochromatium</taxon>
    </lineage>
</organism>
<dbReference type="GO" id="GO:0005886">
    <property type="term" value="C:plasma membrane"/>
    <property type="evidence" value="ECO:0007669"/>
    <property type="project" value="UniProtKB-SubCell"/>
</dbReference>
<evidence type="ECO:0000256" key="3">
    <source>
        <dbReference type="ARBA" id="ARBA00011955"/>
    </source>
</evidence>
<dbReference type="AlphaFoldDB" id="A0A1H3IEZ7"/>
<dbReference type="EMBL" id="FNOW01000043">
    <property type="protein sequence ID" value="SDY26300.1"/>
    <property type="molecule type" value="Genomic_DNA"/>
</dbReference>
<name>A0A1H3IEZ7_ALLWA</name>
<keyword evidence="8 12" id="KW-0274">FAD</keyword>
<keyword evidence="5 12" id="KW-0285">Flavoprotein</keyword>
<dbReference type="InterPro" id="IPR024932">
    <property type="entry name" value="ApbE"/>
</dbReference>
<dbReference type="Proteomes" id="UP000198672">
    <property type="component" value="Unassembled WGS sequence"/>
</dbReference>
<dbReference type="GO" id="GO:0016740">
    <property type="term" value="F:transferase activity"/>
    <property type="evidence" value="ECO:0007669"/>
    <property type="project" value="UniProtKB-UniRule"/>
</dbReference>
<evidence type="ECO:0000256" key="11">
    <source>
        <dbReference type="ARBA" id="ARBA00048540"/>
    </source>
</evidence>
<keyword evidence="13" id="KW-1003">Cell membrane</keyword>
<dbReference type="PROSITE" id="PS51257">
    <property type="entry name" value="PROKAR_LIPOPROTEIN"/>
    <property type="match status" value="1"/>
</dbReference>
<evidence type="ECO:0000256" key="4">
    <source>
        <dbReference type="ARBA" id="ARBA00016337"/>
    </source>
</evidence>
<dbReference type="OrthoDB" id="9778595at2"/>
<evidence type="ECO:0000256" key="9">
    <source>
        <dbReference type="ARBA" id="ARBA00022842"/>
    </source>
</evidence>
<evidence type="ECO:0000256" key="6">
    <source>
        <dbReference type="ARBA" id="ARBA00022679"/>
    </source>
</evidence>
<dbReference type="PANTHER" id="PTHR30040:SF2">
    <property type="entry name" value="FAD:PROTEIN FMN TRANSFERASE"/>
    <property type="match status" value="1"/>
</dbReference>
<evidence type="ECO:0000256" key="5">
    <source>
        <dbReference type="ARBA" id="ARBA00022630"/>
    </source>
</evidence>